<sequence>MALGAMLGHLCGSPGSLLAYIFPSSVYRNLYFISFAIPDFLYA</sequence>
<gene>
    <name evidence="1" type="ORF">CAMRE0001_1410</name>
</gene>
<organism evidence="1 2">
    <name type="scientific">Campylobacter rectus RM3267</name>
    <dbReference type="NCBI Taxonomy" id="553218"/>
    <lineage>
        <taxon>Bacteria</taxon>
        <taxon>Pseudomonadati</taxon>
        <taxon>Campylobacterota</taxon>
        <taxon>Epsilonproteobacteria</taxon>
        <taxon>Campylobacterales</taxon>
        <taxon>Campylobacteraceae</taxon>
        <taxon>Campylobacter</taxon>
    </lineage>
</organism>
<evidence type="ECO:0000313" key="2">
    <source>
        <dbReference type="Proteomes" id="UP000003082"/>
    </source>
</evidence>
<dbReference type="Proteomes" id="UP000003082">
    <property type="component" value="Unassembled WGS sequence"/>
</dbReference>
<reference evidence="1 2" key="1">
    <citation type="submission" date="2008-08" db="EMBL/GenBank/DDBJ databases">
        <authorList>
            <person name="Madupu R."/>
            <person name="Durkin A.S."/>
            <person name="Torralba M."/>
            <person name="Methe B."/>
            <person name="Sutton G.G."/>
            <person name="Strausberg R.L."/>
            <person name="Nelson K.E."/>
        </authorList>
    </citation>
    <scope>NUCLEOTIDE SEQUENCE [LARGE SCALE GENOMIC DNA]</scope>
    <source>
        <strain evidence="1 2">RM3267</strain>
    </source>
</reference>
<evidence type="ECO:0000313" key="1">
    <source>
        <dbReference type="EMBL" id="EEF14602.1"/>
    </source>
</evidence>
<dbReference type="AlphaFoldDB" id="B9D091"/>
<name>B9D091_CAMRE</name>
<keyword evidence="2" id="KW-1185">Reference proteome</keyword>
<dbReference type="EMBL" id="ACFU01000005">
    <property type="protein sequence ID" value="EEF14602.1"/>
    <property type="molecule type" value="Genomic_DNA"/>
</dbReference>
<comment type="caution">
    <text evidence="1">The sequence shown here is derived from an EMBL/GenBank/DDBJ whole genome shotgun (WGS) entry which is preliminary data.</text>
</comment>
<protein>
    <submittedName>
        <fullName evidence="1">Uncharacterized protein</fullName>
    </submittedName>
</protein>
<accession>B9D091</accession>
<proteinExistence type="predicted"/>